<organism evidence="6 7">
    <name type="scientific">Roseateles agri</name>
    <dbReference type="NCBI Taxonomy" id="3098619"/>
    <lineage>
        <taxon>Bacteria</taxon>
        <taxon>Pseudomonadati</taxon>
        <taxon>Pseudomonadota</taxon>
        <taxon>Betaproteobacteria</taxon>
        <taxon>Burkholderiales</taxon>
        <taxon>Sphaerotilaceae</taxon>
        <taxon>Roseateles</taxon>
    </lineage>
</organism>
<protein>
    <submittedName>
        <fullName evidence="6">CvpA family protein</fullName>
    </submittedName>
</protein>
<feature type="transmembrane region" description="Helical" evidence="5">
    <location>
        <begin position="64"/>
        <end position="84"/>
    </location>
</feature>
<sequence>MDLSISWVDIALLLLLAASVLLGLWRGLVFELLSLMGWVVAYFACPFLAPWIEAWLPADRMGPTLLHVAGLVLAFVLVIIVWGLAAKLLRALIHASPLSAFDRLLGAGFGVLRGVLVCLLLVVIVSMTPAVGSHTWQASLMAPRLQQLLHEMRPVLPDDLVKLLPAEA</sequence>
<name>A0ABU5DIY7_9BURK</name>
<dbReference type="Pfam" id="PF02674">
    <property type="entry name" value="Colicin_V"/>
    <property type="match status" value="1"/>
</dbReference>
<dbReference type="RefSeq" id="WP_320424143.1">
    <property type="nucleotide sequence ID" value="NZ_JAXCLA010000005.1"/>
</dbReference>
<feature type="transmembrane region" description="Helical" evidence="5">
    <location>
        <begin position="104"/>
        <end position="127"/>
    </location>
</feature>
<keyword evidence="2 5" id="KW-0812">Transmembrane</keyword>
<feature type="transmembrane region" description="Helical" evidence="5">
    <location>
        <begin position="32"/>
        <end position="52"/>
    </location>
</feature>
<dbReference type="InterPro" id="IPR003825">
    <property type="entry name" value="Colicin-V_CvpA"/>
</dbReference>
<dbReference type="InterPro" id="IPR052719">
    <property type="entry name" value="CvpA-like"/>
</dbReference>
<keyword evidence="4 5" id="KW-0472">Membrane</keyword>
<evidence type="ECO:0000256" key="3">
    <source>
        <dbReference type="ARBA" id="ARBA00022989"/>
    </source>
</evidence>
<accession>A0ABU5DIY7</accession>
<gene>
    <name evidence="6" type="ORF">SNE35_17160</name>
</gene>
<keyword evidence="3 5" id="KW-1133">Transmembrane helix</keyword>
<dbReference type="PANTHER" id="PTHR36926">
    <property type="entry name" value="COLICIN V PRODUCTION PROTEIN"/>
    <property type="match status" value="1"/>
</dbReference>
<keyword evidence="7" id="KW-1185">Reference proteome</keyword>
<evidence type="ECO:0000256" key="1">
    <source>
        <dbReference type="ARBA" id="ARBA00004141"/>
    </source>
</evidence>
<dbReference type="PANTHER" id="PTHR36926:SF1">
    <property type="entry name" value="COLICIN V PRODUCTION PROTEIN"/>
    <property type="match status" value="1"/>
</dbReference>
<evidence type="ECO:0000256" key="2">
    <source>
        <dbReference type="ARBA" id="ARBA00022692"/>
    </source>
</evidence>
<comment type="caution">
    <text evidence="6">The sequence shown here is derived from an EMBL/GenBank/DDBJ whole genome shotgun (WGS) entry which is preliminary data.</text>
</comment>
<evidence type="ECO:0000313" key="7">
    <source>
        <dbReference type="Proteomes" id="UP001285263"/>
    </source>
</evidence>
<proteinExistence type="predicted"/>
<evidence type="ECO:0000313" key="6">
    <source>
        <dbReference type="EMBL" id="MDY0746245.1"/>
    </source>
</evidence>
<evidence type="ECO:0000256" key="4">
    <source>
        <dbReference type="ARBA" id="ARBA00023136"/>
    </source>
</evidence>
<dbReference type="Proteomes" id="UP001285263">
    <property type="component" value="Unassembled WGS sequence"/>
</dbReference>
<dbReference type="EMBL" id="JAXCLA010000005">
    <property type="protein sequence ID" value="MDY0746245.1"/>
    <property type="molecule type" value="Genomic_DNA"/>
</dbReference>
<evidence type="ECO:0000256" key="5">
    <source>
        <dbReference type="SAM" id="Phobius"/>
    </source>
</evidence>
<reference evidence="6 7" key="1">
    <citation type="submission" date="2023-11" db="EMBL/GenBank/DDBJ databases">
        <title>Paucibacter sp. nov., isolated from fresh soil in Korea.</title>
        <authorList>
            <person name="Le N.T.T."/>
        </authorList>
    </citation>
    <scope>NUCLEOTIDE SEQUENCE [LARGE SCALE GENOMIC DNA]</scope>
    <source>
        <strain evidence="6 7">R3-3</strain>
    </source>
</reference>
<feature type="transmembrane region" description="Helical" evidence="5">
    <location>
        <begin position="6"/>
        <end position="25"/>
    </location>
</feature>
<comment type="subcellular location">
    <subcellularLocation>
        <location evidence="1">Membrane</location>
        <topology evidence="1">Multi-pass membrane protein</topology>
    </subcellularLocation>
</comment>